<dbReference type="PANTHER" id="PTHR34415:SF1">
    <property type="entry name" value="INTEGRASE CATALYTIC DOMAIN-CONTAINING PROTEIN"/>
    <property type="match status" value="1"/>
</dbReference>
<dbReference type="Proteomes" id="UP001557470">
    <property type="component" value="Unassembled WGS sequence"/>
</dbReference>
<dbReference type="EMBL" id="JAGEUA010000010">
    <property type="protein sequence ID" value="KAL0964106.1"/>
    <property type="molecule type" value="Genomic_DNA"/>
</dbReference>
<evidence type="ECO:0000313" key="1">
    <source>
        <dbReference type="EMBL" id="KAL0964106.1"/>
    </source>
</evidence>
<sequence length="154" mass="17754">MIVDNVNAHGVSMCSESFINVYGVSRACLTSKDTMMHYSFDFAQQVHYPSDSMQPGPKYFLTRKCGLFGVCCEDMELMELRRHVWTYTLTTAVDKTRTSSLVLCLADHTQIHHRLDLHFLIAGHTKFTPDWCFGLIEEGFRKTRVDTVRLRQLV</sequence>
<evidence type="ECO:0000313" key="2">
    <source>
        <dbReference type="Proteomes" id="UP001557470"/>
    </source>
</evidence>
<evidence type="ECO:0008006" key="3">
    <source>
        <dbReference type="Google" id="ProtNLM"/>
    </source>
</evidence>
<reference evidence="1 2" key="1">
    <citation type="submission" date="2024-06" db="EMBL/GenBank/DDBJ databases">
        <authorList>
            <person name="Pan Q."/>
            <person name="Wen M."/>
            <person name="Jouanno E."/>
            <person name="Zahm M."/>
            <person name="Klopp C."/>
            <person name="Cabau C."/>
            <person name="Louis A."/>
            <person name="Berthelot C."/>
            <person name="Parey E."/>
            <person name="Roest Crollius H."/>
            <person name="Montfort J."/>
            <person name="Robinson-Rechavi M."/>
            <person name="Bouchez O."/>
            <person name="Lampietro C."/>
            <person name="Lopez Roques C."/>
            <person name="Donnadieu C."/>
            <person name="Postlethwait J."/>
            <person name="Bobe J."/>
            <person name="Verreycken H."/>
            <person name="Guiguen Y."/>
        </authorList>
    </citation>
    <scope>NUCLEOTIDE SEQUENCE [LARGE SCALE GENOMIC DNA]</scope>
    <source>
        <strain evidence="1">Up_M1</strain>
        <tissue evidence="1">Testis</tissue>
    </source>
</reference>
<organism evidence="1 2">
    <name type="scientific">Umbra pygmaea</name>
    <name type="common">Eastern mudminnow</name>
    <dbReference type="NCBI Taxonomy" id="75934"/>
    <lineage>
        <taxon>Eukaryota</taxon>
        <taxon>Metazoa</taxon>
        <taxon>Chordata</taxon>
        <taxon>Craniata</taxon>
        <taxon>Vertebrata</taxon>
        <taxon>Euteleostomi</taxon>
        <taxon>Actinopterygii</taxon>
        <taxon>Neopterygii</taxon>
        <taxon>Teleostei</taxon>
        <taxon>Protacanthopterygii</taxon>
        <taxon>Esociformes</taxon>
        <taxon>Umbridae</taxon>
        <taxon>Umbra</taxon>
    </lineage>
</organism>
<name>A0ABD0WF94_UMBPY</name>
<proteinExistence type="predicted"/>
<dbReference type="AlphaFoldDB" id="A0ABD0WF94"/>
<protein>
    <recommendedName>
        <fullName evidence="3">DDE-1 domain-containing protein</fullName>
    </recommendedName>
</protein>
<keyword evidence="2" id="KW-1185">Reference proteome</keyword>
<dbReference type="PANTHER" id="PTHR34415">
    <property type="entry name" value="INTEGRASE CATALYTIC DOMAIN-CONTAINING PROTEIN"/>
    <property type="match status" value="1"/>
</dbReference>
<comment type="caution">
    <text evidence="1">The sequence shown here is derived from an EMBL/GenBank/DDBJ whole genome shotgun (WGS) entry which is preliminary data.</text>
</comment>
<accession>A0ABD0WF94</accession>
<gene>
    <name evidence="1" type="ORF">UPYG_G00318760</name>
</gene>